<dbReference type="RefSeq" id="WP_146415044.1">
    <property type="nucleotide sequence ID" value="NZ_SJPZ01000002.1"/>
</dbReference>
<dbReference type="Proteomes" id="UP000316476">
    <property type="component" value="Unassembled WGS sequence"/>
</dbReference>
<evidence type="ECO:0000313" key="2">
    <source>
        <dbReference type="Proteomes" id="UP000316476"/>
    </source>
</evidence>
<proteinExistence type="predicted"/>
<gene>
    <name evidence="1" type="ORF">V7x_40900</name>
</gene>
<dbReference type="EMBL" id="SJPZ01000002">
    <property type="protein sequence ID" value="TWU62361.1"/>
    <property type="molecule type" value="Genomic_DNA"/>
</dbReference>
<organism evidence="1 2">
    <name type="scientific">Crateriforma conspicua</name>
    <dbReference type="NCBI Taxonomy" id="2527996"/>
    <lineage>
        <taxon>Bacteria</taxon>
        <taxon>Pseudomonadati</taxon>
        <taxon>Planctomycetota</taxon>
        <taxon>Planctomycetia</taxon>
        <taxon>Planctomycetales</taxon>
        <taxon>Planctomycetaceae</taxon>
        <taxon>Crateriforma</taxon>
    </lineage>
</organism>
<dbReference type="OrthoDB" id="9797435at2"/>
<reference evidence="1 2" key="1">
    <citation type="submission" date="2019-02" db="EMBL/GenBank/DDBJ databases">
        <title>Deep-cultivation of Planctomycetes and their phenomic and genomic characterization uncovers novel biology.</title>
        <authorList>
            <person name="Wiegand S."/>
            <person name="Jogler M."/>
            <person name="Boedeker C."/>
            <person name="Pinto D."/>
            <person name="Vollmers J."/>
            <person name="Rivas-Marin E."/>
            <person name="Kohn T."/>
            <person name="Peeters S.H."/>
            <person name="Heuer A."/>
            <person name="Rast P."/>
            <person name="Oberbeckmann S."/>
            <person name="Bunk B."/>
            <person name="Jeske O."/>
            <person name="Meyerdierks A."/>
            <person name="Storesund J.E."/>
            <person name="Kallscheuer N."/>
            <person name="Luecker S."/>
            <person name="Lage O.M."/>
            <person name="Pohl T."/>
            <person name="Merkel B.J."/>
            <person name="Hornburger P."/>
            <person name="Mueller R.-W."/>
            <person name="Bruemmer F."/>
            <person name="Labrenz M."/>
            <person name="Spormann A.M."/>
            <person name="Op Den Camp H."/>
            <person name="Overmann J."/>
            <person name="Amann R."/>
            <person name="Jetten M.S.M."/>
            <person name="Mascher T."/>
            <person name="Medema M.H."/>
            <person name="Devos D.P."/>
            <person name="Kaster A.-K."/>
            <person name="Ovreas L."/>
            <person name="Rohde M."/>
            <person name="Galperin M.Y."/>
            <person name="Jogler C."/>
        </authorList>
    </citation>
    <scope>NUCLEOTIDE SEQUENCE [LARGE SCALE GENOMIC DNA]</scope>
    <source>
        <strain evidence="1 2">V7</strain>
    </source>
</reference>
<evidence type="ECO:0000313" key="1">
    <source>
        <dbReference type="EMBL" id="TWU62361.1"/>
    </source>
</evidence>
<comment type="caution">
    <text evidence="1">The sequence shown here is derived from an EMBL/GenBank/DDBJ whole genome shotgun (WGS) entry which is preliminary data.</text>
</comment>
<accession>A0A5C6FQI6</accession>
<name>A0A5C6FQI6_9PLAN</name>
<sequence length="88" mass="10096">MAKQNKEEGKKPAFESRLGNIRVSVWQNTSDNGDWFNTVITRRYKDGDEWRDTNTFNGLADLALVAEAYRLARQYITEHELGFGELAA</sequence>
<dbReference type="AlphaFoldDB" id="A0A5C6FQI6"/>
<protein>
    <submittedName>
        <fullName evidence="1">Uncharacterized protein</fullName>
    </submittedName>
</protein>